<feature type="transmembrane region" description="Helical" evidence="6">
    <location>
        <begin position="14"/>
        <end position="33"/>
    </location>
</feature>
<keyword evidence="5" id="KW-0676">Redox-active center</keyword>
<dbReference type="InterPro" id="IPR050553">
    <property type="entry name" value="Thioredoxin_ResA/DsbE_sf"/>
</dbReference>
<dbReference type="Gene3D" id="3.40.30.10">
    <property type="entry name" value="Glutaredoxin"/>
    <property type="match status" value="1"/>
</dbReference>
<keyword evidence="2" id="KW-0201">Cytochrome c-type biogenesis</keyword>
<feature type="domain" description="Thioredoxin" evidence="7">
    <location>
        <begin position="75"/>
        <end position="216"/>
    </location>
</feature>
<keyword evidence="6" id="KW-0472">Membrane</keyword>
<evidence type="ECO:0000256" key="6">
    <source>
        <dbReference type="SAM" id="Phobius"/>
    </source>
</evidence>
<dbReference type="PROSITE" id="PS00194">
    <property type="entry name" value="THIOREDOXIN_1"/>
    <property type="match status" value="1"/>
</dbReference>
<evidence type="ECO:0000256" key="2">
    <source>
        <dbReference type="ARBA" id="ARBA00022748"/>
    </source>
</evidence>
<sequence length="221" mass="22234">MSDSAEPSLSRRPALRWALAALIVVVAAAVALWPRGGSETTGPAQTAKQPAVAVASPEQRAAAGLVACPTPAPGATGSGPLAGITLTCLADGAPFDVAAALAGKPALLNLWAYWCGPCAVELPHLQEFAQRAGSELTVLTVHSDPDEVKALARLSGLDITLPGVADPQTSVRTAVGAPAVLPVSVLVRADGTIAGVEVRTFADVADIADTVAEELGVRIAV</sequence>
<evidence type="ECO:0000256" key="3">
    <source>
        <dbReference type="ARBA" id="ARBA00022968"/>
    </source>
</evidence>
<dbReference type="InterPro" id="IPR017937">
    <property type="entry name" value="Thioredoxin_CS"/>
</dbReference>
<dbReference type="PANTHER" id="PTHR42852">
    <property type="entry name" value="THIOL:DISULFIDE INTERCHANGE PROTEIN DSBE"/>
    <property type="match status" value="1"/>
</dbReference>
<dbReference type="CDD" id="cd02966">
    <property type="entry name" value="TlpA_like_family"/>
    <property type="match status" value="1"/>
</dbReference>
<proteinExistence type="predicted"/>
<dbReference type="InterPro" id="IPR013766">
    <property type="entry name" value="Thioredoxin_domain"/>
</dbReference>
<keyword evidence="6" id="KW-1133">Transmembrane helix</keyword>
<evidence type="ECO:0000313" key="9">
    <source>
        <dbReference type="Proteomes" id="UP000658127"/>
    </source>
</evidence>
<accession>A0ABQ2KQS7</accession>
<dbReference type="EMBL" id="BMNE01000005">
    <property type="protein sequence ID" value="GGN89980.1"/>
    <property type="molecule type" value="Genomic_DNA"/>
</dbReference>
<dbReference type="RefSeq" id="WP_189032440.1">
    <property type="nucleotide sequence ID" value="NZ_BMNE01000005.1"/>
</dbReference>
<dbReference type="InterPro" id="IPR036249">
    <property type="entry name" value="Thioredoxin-like_sf"/>
</dbReference>
<dbReference type="PROSITE" id="PS51352">
    <property type="entry name" value="THIOREDOXIN_2"/>
    <property type="match status" value="1"/>
</dbReference>
<dbReference type="InterPro" id="IPR006311">
    <property type="entry name" value="TAT_signal"/>
</dbReference>
<reference evidence="9" key="1">
    <citation type="journal article" date="2019" name="Int. J. Syst. Evol. Microbiol.">
        <title>The Global Catalogue of Microorganisms (GCM) 10K type strain sequencing project: providing services to taxonomists for standard genome sequencing and annotation.</title>
        <authorList>
            <consortium name="The Broad Institute Genomics Platform"/>
            <consortium name="The Broad Institute Genome Sequencing Center for Infectious Disease"/>
            <person name="Wu L."/>
            <person name="Ma J."/>
        </authorList>
    </citation>
    <scope>NUCLEOTIDE SEQUENCE [LARGE SCALE GENOMIC DNA]</scope>
    <source>
        <strain evidence="9">CGMCC 4.7329</strain>
    </source>
</reference>
<evidence type="ECO:0000256" key="4">
    <source>
        <dbReference type="ARBA" id="ARBA00023157"/>
    </source>
</evidence>
<keyword evidence="9" id="KW-1185">Reference proteome</keyword>
<dbReference type="SUPFAM" id="SSF52833">
    <property type="entry name" value="Thioredoxin-like"/>
    <property type="match status" value="1"/>
</dbReference>
<keyword evidence="4" id="KW-1015">Disulfide bond</keyword>
<dbReference type="PROSITE" id="PS51318">
    <property type="entry name" value="TAT"/>
    <property type="match status" value="1"/>
</dbReference>
<dbReference type="Pfam" id="PF08534">
    <property type="entry name" value="Redoxin"/>
    <property type="match status" value="1"/>
</dbReference>
<evidence type="ECO:0000256" key="1">
    <source>
        <dbReference type="ARBA" id="ARBA00004196"/>
    </source>
</evidence>
<name>A0ABQ2KQS7_9NOCA</name>
<protein>
    <submittedName>
        <fullName evidence="8">Membrane protein</fullName>
    </submittedName>
</protein>
<dbReference type="Proteomes" id="UP000658127">
    <property type="component" value="Unassembled WGS sequence"/>
</dbReference>
<comment type="subcellular location">
    <subcellularLocation>
        <location evidence="1">Cell envelope</location>
    </subcellularLocation>
</comment>
<organism evidence="8 9">
    <name type="scientific">Nocardia rhizosphaerihabitans</name>
    <dbReference type="NCBI Taxonomy" id="1691570"/>
    <lineage>
        <taxon>Bacteria</taxon>
        <taxon>Bacillati</taxon>
        <taxon>Actinomycetota</taxon>
        <taxon>Actinomycetes</taxon>
        <taxon>Mycobacteriales</taxon>
        <taxon>Nocardiaceae</taxon>
        <taxon>Nocardia</taxon>
    </lineage>
</organism>
<keyword evidence="3" id="KW-0735">Signal-anchor</keyword>
<evidence type="ECO:0000313" key="8">
    <source>
        <dbReference type="EMBL" id="GGN89980.1"/>
    </source>
</evidence>
<evidence type="ECO:0000256" key="5">
    <source>
        <dbReference type="ARBA" id="ARBA00023284"/>
    </source>
</evidence>
<dbReference type="PANTHER" id="PTHR42852:SF6">
    <property type="entry name" value="THIOL:DISULFIDE INTERCHANGE PROTEIN DSBE"/>
    <property type="match status" value="1"/>
</dbReference>
<keyword evidence="6" id="KW-0812">Transmembrane</keyword>
<dbReference type="InterPro" id="IPR013740">
    <property type="entry name" value="Redoxin"/>
</dbReference>
<evidence type="ECO:0000259" key="7">
    <source>
        <dbReference type="PROSITE" id="PS51352"/>
    </source>
</evidence>
<gene>
    <name evidence="8" type="ORF">GCM10011610_48660</name>
</gene>
<comment type="caution">
    <text evidence="8">The sequence shown here is derived from an EMBL/GenBank/DDBJ whole genome shotgun (WGS) entry which is preliminary data.</text>
</comment>